<dbReference type="InterPro" id="IPR013762">
    <property type="entry name" value="Integrase-like_cat_sf"/>
</dbReference>
<keyword evidence="1" id="KW-0238">DNA-binding</keyword>
<dbReference type="InterPro" id="IPR010998">
    <property type="entry name" value="Integrase_recombinase_N"/>
</dbReference>
<feature type="non-terminal residue" evidence="4">
    <location>
        <position position="1"/>
    </location>
</feature>
<evidence type="ECO:0000313" key="5">
    <source>
        <dbReference type="Proteomes" id="UP000029538"/>
    </source>
</evidence>
<feature type="domain" description="Phage integrase SAM-like" evidence="3">
    <location>
        <begin position="2"/>
        <end position="56"/>
    </location>
</feature>
<dbReference type="SUPFAM" id="SSF56349">
    <property type="entry name" value="DNA breaking-rejoining enzymes"/>
    <property type="match status" value="1"/>
</dbReference>
<organism evidence="4 5">
    <name type="scientific">Prevotella disiens DNF00882</name>
    <dbReference type="NCBI Taxonomy" id="1401075"/>
    <lineage>
        <taxon>Bacteria</taxon>
        <taxon>Pseudomonadati</taxon>
        <taxon>Bacteroidota</taxon>
        <taxon>Bacteroidia</taxon>
        <taxon>Bacteroidales</taxon>
        <taxon>Prevotellaceae</taxon>
        <taxon>Prevotella</taxon>
    </lineage>
</organism>
<dbReference type="RefSeq" id="WP_036885407.1">
    <property type="nucleotide sequence ID" value="NZ_JRNR01000235.1"/>
</dbReference>
<keyword evidence="2" id="KW-0233">DNA recombination</keyword>
<feature type="non-terminal residue" evidence="4">
    <location>
        <position position="188"/>
    </location>
</feature>
<evidence type="ECO:0000313" key="4">
    <source>
        <dbReference type="EMBL" id="KGF44041.1"/>
    </source>
</evidence>
<dbReference type="InterPro" id="IPR025269">
    <property type="entry name" value="SAM-like_dom"/>
</dbReference>
<name>A0A096ABX0_9BACT</name>
<reference evidence="4 5" key="1">
    <citation type="submission" date="2014-07" db="EMBL/GenBank/DDBJ databases">
        <authorList>
            <person name="McCorrison J."/>
            <person name="Sanka R."/>
            <person name="Torralba M."/>
            <person name="Gillis M."/>
            <person name="Haft D.H."/>
            <person name="Methe B."/>
            <person name="Sutton G."/>
            <person name="Nelson K.E."/>
        </authorList>
    </citation>
    <scope>NUCLEOTIDE SEQUENCE [LARGE SCALE GENOMIC DNA]</scope>
    <source>
        <strain evidence="4 5">DNF00882</strain>
    </source>
</reference>
<dbReference type="InterPro" id="IPR011010">
    <property type="entry name" value="DNA_brk_join_enz"/>
</dbReference>
<dbReference type="AlphaFoldDB" id="A0A096ABX0"/>
<dbReference type="Gene3D" id="1.10.443.10">
    <property type="entry name" value="Intergrase catalytic core"/>
    <property type="match status" value="1"/>
</dbReference>
<dbReference type="Gene3D" id="1.10.150.130">
    <property type="match status" value="1"/>
</dbReference>
<dbReference type="Pfam" id="PF13102">
    <property type="entry name" value="Phage_int_SAM_5"/>
    <property type="match status" value="1"/>
</dbReference>
<protein>
    <submittedName>
        <fullName evidence="4">Transposase</fullName>
    </submittedName>
</protein>
<accession>A0A096ABX0</accession>
<dbReference type="GO" id="GO:0003677">
    <property type="term" value="F:DNA binding"/>
    <property type="evidence" value="ECO:0007669"/>
    <property type="project" value="UniProtKB-KW"/>
</dbReference>
<proteinExistence type="predicted"/>
<dbReference type="GO" id="GO:0015074">
    <property type="term" value="P:DNA integration"/>
    <property type="evidence" value="ECO:0007669"/>
    <property type="project" value="InterPro"/>
</dbReference>
<evidence type="ECO:0000256" key="2">
    <source>
        <dbReference type="ARBA" id="ARBA00023172"/>
    </source>
</evidence>
<evidence type="ECO:0000256" key="1">
    <source>
        <dbReference type="ARBA" id="ARBA00023125"/>
    </source>
</evidence>
<gene>
    <name evidence="4" type="ORF">HMPREF0654_12965</name>
</gene>
<dbReference type="EMBL" id="JRNR01000235">
    <property type="protein sequence ID" value="KGF44041.1"/>
    <property type="molecule type" value="Genomic_DNA"/>
</dbReference>
<comment type="caution">
    <text evidence="4">The sequence shown here is derived from an EMBL/GenBank/DDBJ whole genome shotgun (WGS) entry which is preliminary data.</text>
</comment>
<dbReference type="GO" id="GO:0006310">
    <property type="term" value="P:DNA recombination"/>
    <property type="evidence" value="ECO:0007669"/>
    <property type="project" value="UniProtKB-KW"/>
</dbReference>
<dbReference type="Proteomes" id="UP000029538">
    <property type="component" value="Unassembled WGS sequence"/>
</dbReference>
<sequence>SDIPLSQLDKAFIEGFEYYLTIDRKLKRSSISSALSTLQTIVRIAVKKGVLDFYPFLGYSYERPKGEPRSITKEELEHIIDLEIEWENYRIVRDLFVFSCFTGLAISDVRNLREENIVTEEGKLCIKGRRMKTKTPYRVQVLPPAWAIMERYRGKRAGFVFDVPTTDIILNGMHYIQRNIGMETPLTF</sequence>
<evidence type="ECO:0000259" key="3">
    <source>
        <dbReference type="Pfam" id="PF13102"/>
    </source>
</evidence>